<evidence type="ECO:0000256" key="5">
    <source>
        <dbReference type="ARBA" id="ARBA00022777"/>
    </source>
</evidence>
<dbReference type="CDD" id="cd00082">
    <property type="entry name" value="HisKA"/>
    <property type="match status" value="1"/>
</dbReference>
<evidence type="ECO:0000313" key="9">
    <source>
        <dbReference type="EMBL" id="MFC3156704.1"/>
    </source>
</evidence>
<dbReference type="InterPro" id="IPR003594">
    <property type="entry name" value="HATPase_dom"/>
</dbReference>
<dbReference type="SUPFAM" id="SSF55874">
    <property type="entry name" value="ATPase domain of HSP90 chaperone/DNA topoisomerase II/histidine kinase"/>
    <property type="match status" value="1"/>
</dbReference>
<accession>A0ABV7HS96</accession>
<dbReference type="InterPro" id="IPR005467">
    <property type="entry name" value="His_kinase_dom"/>
</dbReference>
<feature type="domain" description="Histidine kinase" evidence="8">
    <location>
        <begin position="263"/>
        <end position="490"/>
    </location>
</feature>
<dbReference type="InterPro" id="IPR003661">
    <property type="entry name" value="HisK_dim/P_dom"/>
</dbReference>
<dbReference type="PROSITE" id="PS50109">
    <property type="entry name" value="HIS_KIN"/>
    <property type="match status" value="1"/>
</dbReference>
<keyword evidence="7" id="KW-0472">Membrane</keyword>
<evidence type="ECO:0000313" key="10">
    <source>
        <dbReference type="Proteomes" id="UP001595548"/>
    </source>
</evidence>
<evidence type="ECO:0000256" key="6">
    <source>
        <dbReference type="SAM" id="Coils"/>
    </source>
</evidence>
<evidence type="ECO:0000259" key="8">
    <source>
        <dbReference type="PROSITE" id="PS50109"/>
    </source>
</evidence>
<dbReference type="InterPro" id="IPR004358">
    <property type="entry name" value="Sig_transdc_His_kin-like_C"/>
</dbReference>
<dbReference type="Pfam" id="PF02518">
    <property type="entry name" value="HATPase_c"/>
    <property type="match status" value="1"/>
</dbReference>
<dbReference type="SMART" id="SM00387">
    <property type="entry name" value="HATPase_c"/>
    <property type="match status" value="1"/>
</dbReference>
<dbReference type="EMBL" id="JBHRTL010000031">
    <property type="protein sequence ID" value="MFC3156704.1"/>
    <property type="molecule type" value="Genomic_DNA"/>
</dbReference>
<evidence type="ECO:0000256" key="4">
    <source>
        <dbReference type="ARBA" id="ARBA00022679"/>
    </source>
</evidence>
<feature type="coiled-coil region" evidence="6">
    <location>
        <begin position="215"/>
        <end position="249"/>
    </location>
</feature>
<keyword evidence="6" id="KW-0175">Coiled coil</keyword>
<protein>
    <recommendedName>
        <fullName evidence="2">histidine kinase</fullName>
        <ecNumber evidence="2">2.7.13.3</ecNumber>
    </recommendedName>
</protein>
<dbReference type="Gene3D" id="3.30.565.10">
    <property type="entry name" value="Histidine kinase-like ATPase, C-terminal domain"/>
    <property type="match status" value="1"/>
</dbReference>
<gene>
    <name evidence="9" type="ORF">ACFOEB_15945</name>
</gene>
<evidence type="ECO:0000256" key="7">
    <source>
        <dbReference type="SAM" id="Phobius"/>
    </source>
</evidence>
<evidence type="ECO:0000256" key="1">
    <source>
        <dbReference type="ARBA" id="ARBA00000085"/>
    </source>
</evidence>
<dbReference type="EC" id="2.7.13.3" evidence="2"/>
<dbReference type="SUPFAM" id="SSF47384">
    <property type="entry name" value="Homodimeric domain of signal transducing histidine kinase"/>
    <property type="match status" value="1"/>
</dbReference>
<dbReference type="PANTHER" id="PTHR42878">
    <property type="entry name" value="TWO-COMPONENT HISTIDINE KINASE"/>
    <property type="match status" value="1"/>
</dbReference>
<dbReference type="InterPro" id="IPR050351">
    <property type="entry name" value="BphY/WalK/GraS-like"/>
</dbReference>
<dbReference type="RefSeq" id="WP_382418054.1">
    <property type="nucleotide sequence ID" value="NZ_AP031500.1"/>
</dbReference>
<keyword evidence="7" id="KW-0812">Transmembrane</keyword>
<dbReference type="Pfam" id="PF00512">
    <property type="entry name" value="HisKA"/>
    <property type="match status" value="1"/>
</dbReference>
<keyword evidence="5" id="KW-0418">Kinase</keyword>
<dbReference type="Pfam" id="PF05227">
    <property type="entry name" value="CHASE3"/>
    <property type="match status" value="1"/>
</dbReference>
<name>A0ABV7HS96_9GAMM</name>
<dbReference type="PRINTS" id="PR00344">
    <property type="entry name" value="BCTRLSENSOR"/>
</dbReference>
<dbReference type="InterPro" id="IPR036890">
    <property type="entry name" value="HATPase_C_sf"/>
</dbReference>
<evidence type="ECO:0000256" key="3">
    <source>
        <dbReference type="ARBA" id="ARBA00022553"/>
    </source>
</evidence>
<dbReference type="Proteomes" id="UP001595548">
    <property type="component" value="Unassembled WGS sequence"/>
</dbReference>
<dbReference type="Gene3D" id="1.10.287.130">
    <property type="match status" value="1"/>
</dbReference>
<dbReference type="InterPro" id="IPR036097">
    <property type="entry name" value="HisK_dim/P_sf"/>
</dbReference>
<dbReference type="InterPro" id="IPR007891">
    <property type="entry name" value="CHASE3"/>
</dbReference>
<comment type="catalytic activity">
    <reaction evidence="1">
        <text>ATP + protein L-histidine = ADP + protein N-phospho-L-histidine.</text>
        <dbReference type="EC" id="2.7.13.3"/>
    </reaction>
</comment>
<reference evidence="10" key="1">
    <citation type="journal article" date="2019" name="Int. J. Syst. Evol. Microbiol.">
        <title>The Global Catalogue of Microorganisms (GCM) 10K type strain sequencing project: providing services to taxonomists for standard genome sequencing and annotation.</title>
        <authorList>
            <consortium name="The Broad Institute Genomics Platform"/>
            <consortium name="The Broad Institute Genome Sequencing Center for Infectious Disease"/>
            <person name="Wu L."/>
            <person name="Ma J."/>
        </authorList>
    </citation>
    <scope>NUCLEOTIDE SEQUENCE [LARGE SCALE GENOMIC DNA]</scope>
    <source>
        <strain evidence="10">KCTC 52141</strain>
    </source>
</reference>
<dbReference type="CDD" id="cd19410">
    <property type="entry name" value="HK9-like_sensor"/>
    <property type="match status" value="1"/>
</dbReference>
<evidence type="ECO:0000256" key="2">
    <source>
        <dbReference type="ARBA" id="ARBA00012438"/>
    </source>
</evidence>
<sequence length="498" mass="56454">MIGFFRKGKKLPGRSWLFVLLALVAFFIISMSTAYRSIGVMHENSQGVTNTLEVLALIKELKTELVNAESGQRGYLLTSDGQYLQPYHDALAKTDELLASLSGASTELPVQQTRFKRVFELTNQKIDEMQETVSLVHAGEREQAMNRVRSDVGARLMRQLSELLDDMEADELMLLYKNRYESQEDRQFILQSLFATNILGLLLSLVIFLAVYRSSRRVSALYAQIEQANSELEEKVEERTYALQQYSDELQRSNRELEEFAFVASHDLQEPLRKIRAFGDRLLKKYSEALGDTGADYIARMHAASERMSHLIDDLLSFSRVTTQQKPFEPVALNDVMKGVQEDLEYAIEDSGATIEARDLPQIDADPSQMGQVFMNLIGNSLKFRRPDTVPVIKVYSEPVAAEDVPEDEGEETREWIRLVFSDNGIGFDTQYNDRVFNLFQRLHGRNEYAGTGIGLALCRKIVERHGGSIIAESEVGVGTQFIIIMPTTQFELATIEE</sequence>
<keyword evidence="7" id="KW-1133">Transmembrane helix</keyword>
<keyword evidence="4" id="KW-0808">Transferase</keyword>
<organism evidence="9 10">
    <name type="scientific">Gilvimarinus japonicus</name>
    <dbReference type="NCBI Taxonomy" id="1796469"/>
    <lineage>
        <taxon>Bacteria</taxon>
        <taxon>Pseudomonadati</taxon>
        <taxon>Pseudomonadota</taxon>
        <taxon>Gammaproteobacteria</taxon>
        <taxon>Cellvibrionales</taxon>
        <taxon>Cellvibrionaceae</taxon>
        <taxon>Gilvimarinus</taxon>
    </lineage>
</organism>
<keyword evidence="3" id="KW-0597">Phosphoprotein</keyword>
<comment type="caution">
    <text evidence="9">The sequence shown here is derived from an EMBL/GenBank/DDBJ whole genome shotgun (WGS) entry which is preliminary data.</text>
</comment>
<feature type="transmembrane region" description="Helical" evidence="7">
    <location>
        <begin position="188"/>
        <end position="212"/>
    </location>
</feature>
<dbReference type="SMART" id="SM00388">
    <property type="entry name" value="HisKA"/>
    <property type="match status" value="1"/>
</dbReference>
<dbReference type="PANTHER" id="PTHR42878:SF15">
    <property type="entry name" value="BACTERIOPHYTOCHROME"/>
    <property type="match status" value="1"/>
</dbReference>
<proteinExistence type="predicted"/>
<keyword evidence="10" id="KW-1185">Reference proteome</keyword>